<name>A0A1V8RS47_9HYPH</name>
<evidence type="ECO:0000313" key="2">
    <source>
        <dbReference type="Proteomes" id="UP000191905"/>
    </source>
</evidence>
<dbReference type="OrthoDB" id="8084083at2"/>
<reference evidence="1 2" key="1">
    <citation type="journal article" date="2016" name="Int. J. Syst. Evol. Microbiol.">
        <title>Pseudaminobacter manganicus sp. nov., isolated from sludge of a manganese mine.</title>
        <authorList>
            <person name="Li J."/>
            <person name="Huang J."/>
            <person name="Liao S."/>
            <person name="Wang G."/>
        </authorList>
    </citation>
    <scope>NUCLEOTIDE SEQUENCE [LARGE SCALE GENOMIC DNA]</scope>
    <source>
        <strain evidence="1 2">JH-7</strain>
    </source>
</reference>
<keyword evidence="2" id="KW-1185">Reference proteome</keyword>
<evidence type="ECO:0000313" key="1">
    <source>
        <dbReference type="EMBL" id="OQM76020.1"/>
    </source>
</evidence>
<accession>A0A1V8RS47</accession>
<protein>
    <recommendedName>
        <fullName evidence="3">DUF982 domain-containing protein</fullName>
    </recommendedName>
</protein>
<dbReference type="EMBL" id="MDET01000011">
    <property type="protein sequence ID" value="OQM76020.1"/>
    <property type="molecule type" value="Genomic_DNA"/>
</dbReference>
<dbReference type="RefSeq" id="WP_080919201.1">
    <property type="nucleotide sequence ID" value="NZ_MDET01000011.1"/>
</dbReference>
<evidence type="ECO:0008006" key="3">
    <source>
        <dbReference type="Google" id="ProtNLM"/>
    </source>
</evidence>
<dbReference type="AlphaFoldDB" id="A0A1V8RS47"/>
<dbReference type="Pfam" id="PF06169">
    <property type="entry name" value="DUF982"/>
    <property type="match status" value="1"/>
</dbReference>
<sequence length="106" mass="11438">MNDVAFSEPIILHLPGIGCRKVATSFEAIECLQNKWPQWARGRSWRSAQSACRDALDGWRGAKAARRSFVKAADRAGLLPGRPRAGAPTWHGQASIDANQVAAGAQ</sequence>
<proteinExistence type="predicted"/>
<dbReference type="InterPro" id="IPR010385">
    <property type="entry name" value="DUF982"/>
</dbReference>
<gene>
    <name evidence="1" type="ORF">BFN67_16340</name>
</gene>
<comment type="caution">
    <text evidence="1">The sequence shown here is derived from an EMBL/GenBank/DDBJ whole genome shotgun (WGS) entry which is preliminary data.</text>
</comment>
<dbReference type="Gene3D" id="6.10.250.730">
    <property type="match status" value="1"/>
</dbReference>
<dbReference type="Proteomes" id="UP000191905">
    <property type="component" value="Unassembled WGS sequence"/>
</dbReference>
<organism evidence="1 2">
    <name type="scientific">Manganibacter manganicus</name>
    <dbReference type="NCBI Taxonomy" id="1873176"/>
    <lineage>
        <taxon>Bacteria</taxon>
        <taxon>Pseudomonadati</taxon>
        <taxon>Pseudomonadota</taxon>
        <taxon>Alphaproteobacteria</taxon>
        <taxon>Hyphomicrobiales</taxon>
        <taxon>Phyllobacteriaceae</taxon>
        <taxon>Manganibacter</taxon>
    </lineage>
</organism>